<reference evidence="2" key="1">
    <citation type="submission" date="2014-05" db="EMBL/GenBank/DDBJ databases">
        <title>The transcriptome of the halophilic microalga Tetraselmis sp. GSL018 isolated from the Great Salt Lake, Utah.</title>
        <authorList>
            <person name="Jinkerson R.E."/>
            <person name="D'Adamo S."/>
            <person name="Posewitz M.C."/>
        </authorList>
    </citation>
    <scope>NUCLEOTIDE SEQUENCE</scope>
    <source>
        <strain evidence="2">GSL018</strain>
    </source>
</reference>
<keyword evidence="1" id="KW-0812">Transmembrane</keyword>
<dbReference type="EMBL" id="GBEZ01010344">
    <property type="protein sequence ID" value="JAC75323.1"/>
    <property type="molecule type" value="Transcribed_RNA"/>
</dbReference>
<dbReference type="AlphaFoldDB" id="A0A061RTL7"/>
<feature type="non-terminal residue" evidence="2">
    <location>
        <position position="1"/>
    </location>
</feature>
<keyword evidence="1" id="KW-1133">Transmembrane helix</keyword>
<dbReference type="PANTHER" id="PTHR36970:SF1">
    <property type="entry name" value="BESTROPHIN HOMOLOG"/>
    <property type="match status" value="1"/>
</dbReference>
<organism evidence="2">
    <name type="scientific">Tetraselmis sp. GSL018</name>
    <dbReference type="NCBI Taxonomy" id="582737"/>
    <lineage>
        <taxon>Eukaryota</taxon>
        <taxon>Viridiplantae</taxon>
        <taxon>Chlorophyta</taxon>
        <taxon>core chlorophytes</taxon>
        <taxon>Chlorodendrophyceae</taxon>
        <taxon>Chlorodendrales</taxon>
        <taxon>Chlorodendraceae</taxon>
        <taxon>Tetraselmis</taxon>
    </lineage>
</organism>
<evidence type="ECO:0000313" key="2">
    <source>
        <dbReference type="EMBL" id="JAC75323.1"/>
    </source>
</evidence>
<feature type="transmembrane region" description="Helical" evidence="1">
    <location>
        <begin position="85"/>
        <end position="102"/>
    </location>
</feature>
<proteinExistence type="predicted"/>
<protein>
    <submittedName>
        <fullName evidence="2">Uncharacterized protein</fullName>
    </submittedName>
</protein>
<evidence type="ECO:0000256" key="1">
    <source>
        <dbReference type="SAM" id="Phobius"/>
    </source>
</evidence>
<feature type="non-terminal residue" evidence="2">
    <location>
        <position position="125"/>
    </location>
</feature>
<dbReference type="PANTHER" id="PTHR36970">
    <property type="entry name" value="UNNAMED PRODUCT"/>
    <property type="match status" value="1"/>
</dbReference>
<keyword evidence="1" id="KW-0472">Membrane</keyword>
<sequence>NIKSTHFWFELLRCFQDMEWSAVAAKLCHLASAFMEQWLDLVAHGIVFVMLQTWNTTLLAAEALGFCLFYYFFPELQNVGLNWQYVSFAVVFPVVFFVRETWRRREEALKSLATIKSVALAIYLC</sequence>
<accession>A0A061RTL7</accession>
<gene>
    <name evidence="2" type="ORF">TSPGSL018_23417</name>
</gene>
<name>A0A061RTL7_9CHLO</name>